<keyword evidence="2" id="KW-1185">Reference proteome</keyword>
<dbReference type="Proteomes" id="UP001241377">
    <property type="component" value="Unassembled WGS sequence"/>
</dbReference>
<evidence type="ECO:0000313" key="2">
    <source>
        <dbReference type="Proteomes" id="UP001241377"/>
    </source>
</evidence>
<proteinExistence type="predicted"/>
<organism evidence="1 2">
    <name type="scientific">Naganishia cerealis</name>
    <dbReference type="NCBI Taxonomy" id="610337"/>
    <lineage>
        <taxon>Eukaryota</taxon>
        <taxon>Fungi</taxon>
        <taxon>Dikarya</taxon>
        <taxon>Basidiomycota</taxon>
        <taxon>Agaricomycotina</taxon>
        <taxon>Tremellomycetes</taxon>
        <taxon>Filobasidiales</taxon>
        <taxon>Filobasidiaceae</taxon>
        <taxon>Naganishia</taxon>
    </lineage>
</organism>
<reference evidence="1" key="1">
    <citation type="submission" date="2023-04" db="EMBL/GenBank/DDBJ databases">
        <title>Draft Genome sequencing of Naganishia species isolated from polar environments using Oxford Nanopore Technology.</title>
        <authorList>
            <person name="Leo P."/>
            <person name="Venkateswaran K."/>
        </authorList>
    </citation>
    <scope>NUCLEOTIDE SEQUENCE</scope>
    <source>
        <strain evidence="1">MNA-CCFEE 5261</strain>
    </source>
</reference>
<protein>
    <submittedName>
        <fullName evidence="1">Uncharacterized protein</fullName>
    </submittedName>
</protein>
<gene>
    <name evidence="1" type="ORF">QFC19_001299</name>
</gene>
<sequence length="213" mass="23499">MGLAFSTESHGKNDRIHIVNTHYDDQGKRARQESSLLIRAETRKWTDAGPDKDGGPGQQSGLILLGDLSKYNGFFDRAHDPPQVSFCADLHVTFFPDKDSPEDEKGYKELVSLDPLRYKIPFLSFQDTYLHLLARGDPSLIDGGMAPGGSLSHGTILQSAPAGPRGTFTDFASPGQEADERIDVVMIALQDSAVIDSERDNAGKRARWHCHYE</sequence>
<dbReference type="EMBL" id="JASBWR010000009">
    <property type="protein sequence ID" value="KAJ9111100.1"/>
    <property type="molecule type" value="Genomic_DNA"/>
</dbReference>
<accession>A0ACC2WH20</accession>
<name>A0ACC2WH20_9TREE</name>
<comment type="caution">
    <text evidence="1">The sequence shown here is derived from an EMBL/GenBank/DDBJ whole genome shotgun (WGS) entry which is preliminary data.</text>
</comment>
<evidence type="ECO:0000313" key="1">
    <source>
        <dbReference type="EMBL" id="KAJ9111100.1"/>
    </source>
</evidence>